<accession>A0ABR1R4V6</accession>
<evidence type="ECO:0000313" key="2">
    <source>
        <dbReference type="EMBL" id="KAK7999168.1"/>
    </source>
</evidence>
<sequence length="323" mass="36394">MFECFGELAPELRQSIWKAFLEHRFDDFTIEPHKQLVSPLLSVNQESRGCALRFYTTRFDVHAYPSTEVFGKEYAHNYIRFRDYPSSPRIGSLYLNPSKDILVVNYYIPVRDAAVRYDPAAVSAVTHERCTTPQVYCAPIKDLGIFQNVISGISMVLQGELGDRRPGYVCLNHSIPIWDNLIFPGDSKRHLALWRGGPWKMKTFIDDIYLLDGEVIWGKYKIREFAWSLCKTGVDGTEPIIMLVETPELISSTHAVATVQFHGRNYERNCMVLDDEQAAAARKASCIMGHPLGGDDNSFGTNDGMGDNSGVSMGGSDQDVFFV</sequence>
<gene>
    <name evidence="2" type="ORF">PG991_014843</name>
</gene>
<dbReference type="Proteomes" id="UP001396898">
    <property type="component" value="Unassembled WGS sequence"/>
</dbReference>
<reference evidence="2 3" key="1">
    <citation type="submission" date="2023-01" db="EMBL/GenBank/DDBJ databases">
        <title>Analysis of 21 Apiospora genomes using comparative genomics revels a genus with tremendous synthesis potential of carbohydrate active enzymes and secondary metabolites.</title>
        <authorList>
            <person name="Sorensen T."/>
        </authorList>
    </citation>
    <scope>NUCLEOTIDE SEQUENCE [LARGE SCALE GENOMIC DNA]</scope>
    <source>
        <strain evidence="2 3">CBS 20057</strain>
    </source>
</reference>
<feature type="domain" description="2EXR" evidence="1">
    <location>
        <begin position="2"/>
        <end position="102"/>
    </location>
</feature>
<protein>
    <recommendedName>
        <fullName evidence="1">2EXR domain-containing protein</fullName>
    </recommendedName>
</protein>
<keyword evidence="3" id="KW-1185">Reference proteome</keyword>
<dbReference type="EMBL" id="JAQQWI010000019">
    <property type="protein sequence ID" value="KAK7999168.1"/>
    <property type="molecule type" value="Genomic_DNA"/>
</dbReference>
<dbReference type="InterPro" id="IPR045518">
    <property type="entry name" value="2EXR"/>
</dbReference>
<comment type="caution">
    <text evidence="2">The sequence shown here is derived from an EMBL/GenBank/DDBJ whole genome shotgun (WGS) entry which is preliminary data.</text>
</comment>
<evidence type="ECO:0000259" key="1">
    <source>
        <dbReference type="Pfam" id="PF20150"/>
    </source>
</evidence>
<dbReference type="Pfam" id="PF20150">
    <property type="entry name" value="2EXR"/>
    <property type="match status" value="1"/>
</dbReference>
<name>A0ABR1R4V6_9PEZI</name>
<evidence type="ECO:0000313" key="3">
    <source>
        <dbReference type="Proteomes" id="UP001396898"/>
    </source>
</evidence>
<organism evidence="2 3">
    <name type="scientific">Apiospora marii</name>
    <dbReference type="NCBI Taxonomy" id="335849"/>
    <lineage>
        <taxon>Eukaryota</taxon>
        <taxon>Fungi</taxon>
        <taxon>Dikarya</taxon>
        <taxon>Ascomycota</taxon>
        <taxon>Pezizomycotina</taxon>
        <taxon>Sordariomycetes</taxon>
        <taxon>Xylariomycetidae</taxon>
        <taxon>Amphisphaeriales</taxon>
        <taxon>Apiosporaceae</taxon>
        <taxon>Apiospora</taxon>
    </lineage>
</organism>
<proteinExistence type="predicted"/>